<keyword evidence="7" id="KW-1185">Reference proteome</keyword>
<dbReference type="Ensembl" id="ENSSFAT00005025102.1">
    <property type="protein sequence ID" value="ENSSFAP00005024130.1"/>
    <property type="gene ID" value="ENSSFAG00005012447.1"/>
</dbReference>
<sequence>CWDLVDAVKFLGKDNEGRLIIIEVVQDHETYRIINLYCPNGEGERIKFLKQLWKWCSGVKNCFLVGDFNICLTKMDRAQQERHKKDASRTELINLMEQNSLVDIWRILHPNKCQFSRRQVVLGELKQVFLALLHPRVWAGTVEAKRPLETSN</sequence>
<name>A0A672H4Y0_SALFA</name>
<evidence type="ECO:0000256" key="4">
    <source>
        <dbReference type="PIRSR" id="PIRSR604808-2"/>
    </source>
</evidence>
<keyword evidence="1 4" id="KW-0479">Metal-binding</keyword>
<dbReference type="Gene3D" id="3.60.10.10">
    <property type="entry name" value="Endonuclease/exonuclease/phosphatase"/>
    <property type="match status" value="1"/>
</dbReference>
<keyword evidence="4" id="KW-0464">Manganese</keyword>
<dbReference type="PANTHER" id="PTHR22748">
    <property type="entry name" value="AP ENDONUCLEASE"/>
    <property type="match status" value="1"/>
</dbReference>
<dbReference type="GO" id="GO:0008081">
    <property type="term" value="F:phosphoric diester hydrolase activity"/>
    <property type="evidence" value="ECO:0007669"/>
    <property type="project" value="TreeGrafter"/>
</dbReference>
<protein>
    <recommendedName>
        <fullName evidence="8">Endonuclease/exonuclease/phosphatase domain-containing protein</fullName>
    </recommendedName>
</protein>
<feature type="binding site" evidence="4">
    <location>
        <position position="67"/>
    </location>
    <ligand>
        <name>Mg(2+)</name>
        <dbReference type="ChEBI" id="CHEBI:18420"/>
        <label>1</label>
    </ligand>
</feature>
<organism evidence="6 7">
    <name type="scientific">Salarias fasciatus</name>
    <name type="common">Jewelled blenny</name>
    <name type="synonym">Blennius fasciatus</name>
    <dbReference type="NCBI Taxonomy" id="181472"/>
    <lineage>
        <taxon>Eukaryota</taxon>
        <taxon>Metazoa</taxon>
        <taxon>Chordata</taxon>
        <taxon>Craniata</taxon>
        <taxon>Vertebrata</taxon>
        <taxon>Euteleostomi</taxon>
        <taxon>Actinopterygii</taxon>
        <taxon>Neopterygii</taxon>
        <taxon>Teleostei</taxon>
        <taxon>Neoteleostei</taxon>
        <taxon>Acanthomorphata</taxon>
        <taxon>Ovalentaria</taxon>
        <taxon>Blenniimorphae</taxon>
        <taxon>Blenniiformes</taxon>
        <taxon>Blennioidei</taxon>
        <taxon>Blenniidae</taxon>
        <taxon>Salariinae</taxon>
        <taxon>Salarias</taxon>
    </lineage>
</organism>
<dbReference type="InterPro" id="IPR036691">
    <property type="entry name" value="Endo/exonu/phosph_ase_sf"/>
</dbReference>
<evidence type="ECO:0000256" key="5">
    <source>
        <dbReference type="PIRSR" id="PIRSR604808-3"/>
    </source>
</evidence>
<reference evidence="6" key="2">
    <citation type="submission" date="2025-08" db="UniProtKB">
        <authorList>
            <consortium name="Ensembl"/>
        </authorList>
    </citation>
    <scope>IDENTIFICATION</scope>
</reference>
<evidence type="ECO:0008006" key="8">
    <source>
        <dbReference type="Google" id="ProtNLM"/>
    </source>
</evidence>
<dbReference type="Proteomes" id="UP000472267">
    <property type="component" value="Chromosome 17"/>
</dbReference>
<reference evidence="6" key="3">
    <citation type="submission" date="2025-09" db="UniProtKB">
        <authorList>
            <consortium name="Ensembl"/>
        </authorList>
    </citation>
    <scope>IDENTIFICATION</scope>
</reference>
<dbReference type="GO" id="GO:0003906">
    <property type="term" value="F:DNA-(apurinic or apyrimidinic site) endonuclease activity"/>
    <property type="evidence" value="ECO:0007669"/>
    <property type="project" value="TreeGrafter"/>
</dbReference>
<dbReference type="GO" id="GO:0005634">
    <property type="term" value="C:nucleus"/>
    <property type="evidence" value="ECO:0007669"/>
    <property type="project" value="TreeGrafter"/>
</dbReference>
<dbReference type="AlphaFoldDB" id="A0A672H4Y0"/>
<dbReference type="SUPFAM" id="SSF56219">
    <property type="entry name" value="DNase I-like"/>
    <property type="match status" value="1"/>
</dbReference>
<dbReference type="GO" id="GO:0008311">
    <property type="term" value="F:double-stranded DNA 3'-5' DNA exonuclease activity"/>
    <property type="evidence" value="ECO:0007669"/>
    <property type="project" value="TreeGrafter"/>
</dbReference>
<evidence type="ECO:0000256" key="1">
    <source>
        <dbReference type="ARBA" id="ARBA00022723"/>
    </source>
</evidence>
<feature type="site" description="Transition state stabilizer" evidence="5">
    <location>
        <position position="69"/>
    </location>
</feature>
<evidence type="ECO:0000256" key="2">
    <source>
        <dbReference type="ARBA" id="ARBA00022801"/>
    </source>
</evidence>
<evidence type="ECO:0000313" key="6">
    <source>
        <dbReference type="Ensembl" id="ENSSFAP00005024130.1"/>
    </source>
</evidence>
<feature type="binding site" evidence="4">
    <location>
        <position position="69"/>
    </location>
    <ligand>
        <name>Mg(2+)</name>
        <dbReference type="ChEBI" id="CHEBI:18420"/>
        <label>1</label>
    </ligand>
</feature>
<accession>A0A672H4Y0</accession>
<evidence type="ECO:0000256" key="3">
    <source>
        <dbReference type="ARBA" id="ARBA00022842"/>
    </source>
</evidence>
<evidence type="ECO:0000313" key="7">
    <source>
        <dbReference type="Proteomes" id="UP000472267"/>
    </source>
</evidence>
<keyword evidence="2" id="KW-0378">Hydrolase</keyword>
<dbReference type="InterPro" id="IPR004808">
    <property type="entry name" value="AP_endonuc_1"/>
</dbReference>
<dbReference type="PANTHER" id="PTHR22748:SF4">
    <property type="entry name" value="DNA-(APURINIC OR APYRIMIDINIC SITE) ENDONUCLEASE 2"/>
    <property type="match status" value="1"/>
</dbReference>
<dbReference type="GO" id="GO:0006284">
    <property type="term" value="P:base-excision repair"/>
    <property type="evidence" value="ECO:0007669"/>
    <property type="project" value="TreeGrafter"/>
</dbReference>
<dbReference type="OMA" id="INLMGQN"/>
<keyword evidence="3 4" id="KW-0460">Magnesium</keyword>
<comment type="cofactor">
    <cofactor evidence="4">
        <name>Mg(2+)</name>
        <dbReference type="ChEBI" id="CHEBI:18420"/>
    </cofactor>
    <cofactor evidence="4">
        <name>Mn(2+)</name>
        <dbReference type="ChEBI" id="CHEBI:29035"/>
    </cofactor>
    <text evidence="4">Probably binds two magnesium or manganese ions per subunit.</text>
</comment>
<proteinExistence type="predicted"/>
<dbReference type="InParanoid" id="A0A672H4Y0"/>
<reference evidence="6" key="1">
    <citation type="submission" date="2019-06" db="EMBL/GenBank/DDBJ databases">
        <authorList>
            <consortium name="Wellcome Sanger Institute Data Sharing"/>
        </authorList>
    </citation>
    <scope>NUCLEOTIDE SEQUENCE [LARGE SCALE GENOMIC DNA]</scope>
</reference>
<dbReference type="GO" id="GO:0046872">
    <property type="term" value="F:metal ion binding"/>
    <property type="evidence" value="ECO:0007669"/>
    <property type="project" value="UniProtKB-KW"/>
</dbReference>